<evidence type="ECO:0000256" key="2">
    <source>
        <dbReference type="ARBA" id="ARBA00023125"/>
    </source>
</evidence>
<dbReference type="PROSITE" id="PS51898">
    <property type="entry name" value="TYR_RECOMBINASE"/>
    <property type="match status" value="1"/>
</dbReference>
<dbReference type="Pfam" id="PF00589">
    <property type="entry name" value="Phage_integrase"/>
    <property type="match status" value="1"/>
</dbReference>
<dbReference type="GO" id="GO:0003677">
    <property type="term" value="F:DNA binding"/>
    <property type="evidence" value="ECO:0007669"/>
    <property type="project" value="UniProtKB-KW"/>
</dbReference>
<keyword evidence="3" id="KW-0233">DNA recombination</keyword>
<evidence type="ECO:0000259" key="4">
    <source>
        <dbReference type="PROSITE" id="PS51898"/>
    </source>
</evidence>
<dbReference type="Gene3D" id="1.10.443.10">
    <property type="entry name" value="Intergrase catalytic core"/>
    <property type="match status" value="1"/>
</dbReference>
<dbReference type="GO" id="GO:0015074">
    <property type="term" value="P:DNA integration"/>
    <property type="evidence" value="ECO:0007669"/>
    <property type="project" value="InterPro"/>
</dbReference>
<dbReference type="PANTHER" id="PTHR30349">
    <property type="entry name" value="PHAGE INTEGRASE-RELATED"/>
    <property type="match status" value="1"/>
</dbReference>
<sequence>MPKVHIRKKKISKDRQSIYLDFSPPLTNSQTGKPQRYEFLGLFVYDKPANAWQRKHNTETNSLVENIRATRQLDIQNRKFGFIADRTREQSFISYYNDYIRSKGSLPNDNLSMSLRYFTEFAGKDVNFFDVDQFLISDYRSYLLGRPGLGRRGRAISYNTASNYFAKLRTVLRRAHKQKLLTEDICNTVDPINPKETHREILELEELQALANTPAKPDVVKKAAIFAGLTGLRFSDVHGLTWEEVRGVPGKYKLQFVQEKTEGAEILPISDQAMELLGERGEPHQKVFKELTYSSMRYCFEKWIKDAGISKNITFHSFRHTFATLQLELGTEIYTVSKMLGHRSLKTTQIYAKVKDKMKIEAAGRIKLKL</sequence>
<dbReference type="InterPro" id="IPR025269">
    <property type="entry name" value="SAM-like_dom"/>
</dbReference>
<feature type="domain" description="Tyr recombinase" evidence="4">
    <location>
        <begin position="197"/>
        <end position="364"/>
    </location>
</feature>
<evidence type="ECO:0000256" key="1">
    <source>
        <dbReference type="ARBA" id="ARBA00008857"/>
    </source>
</evidence>
<comment type="caution">
    <text evidence="5">The sequence shown here is derived from an EMBL/GenBank/DDBJ whole genome shotgun (WGS) entry which is preliminary data.</text>
</comment>
<gene>
    <name evidence="5" type="ORF">C8P68_11265</name>
</gene>
<dbReference type="GO" id="GO:0006310">
    <property type="term" value="P:DNA recombination"/>
    <property type="evidence" value="ECO:0007669"/>
    <property type="project" value="UniProtKB-KW"/>
</dbReference>
<dbReference type="Pfam" id="PF13102">
    <property type="entry name" value="Phage_int_SAM_5"/>
    <property type="match status" value="1"/>
</dbReference>
<dbReference type="Proteomes" id="UP000244168">
    <property type="component" value="Unassembled WGS sequence"/>
</dbReference>
<evidence type="ECO:0000256" key="3">
    <source>
        <dbReference type="ARBA" id="ARBA00023172"/>
    </source>
</evidence>
<dbReference type="SUPFAM" id="SSF56349">
    <property type="entry name" value="DNA breaking-rejoining enzymes"/>
    <property type="match status" value="1"/>
</dbReference>
<dbReference type="InterPro" id="IPR050090">
    <property type="entry name" value="Tyrosine_recombinase_XerCD"/>
</dbReference>
<dbReference type="PANTHER" id="PTHR30349:SF64">
    <property type="entry name" value="PROPHAGE INTEGRASE INTD-RELATED"/>
    <property type="match status" value="1"/>
</dbReference>
<evidence type="ECO:0000313" key="5">
    <source>
        <dbReference type="EMBL" id="PTQ92465.1"/>
    </source>
</evidence>
<comment type="similarity">
    <text evidence="1">Belongs to the 'phage' integrase family.</text>
</comment>
<keyword evidence="2" id="KW-0238">DNA-binding</keyword>
<accession>A0A2T5J4M6</accession>
<dbReference type="RefSeq" id="WP_107831660.1">
    <property type="nucleotide sequence ID" value="NZ_CP160205.1"/>
</dbReference>
<dbReference type="CDD" id="cd01185">
    <property type="entry name" value="INTN1_C_like"/>
    <property type="match status" value="1"/>
</dbReference>
<name>A0A2T5J4M6_9SPHI</name>
<dbReference type="InterPro" id="IPR013762">
    <property type="entry name" value="Integrase-like_cat_sf"/>
</dbReference>
<dbReference type="AlphaFoldDB" id="A0A2T5J4M6"/>
<dbReference type="InterPro" id="IPR011010">
    <property type="entry name" value="DNA_brk_join_enz"/>
</dbReference>
<dbReference type="InterPro" id="IPR010998">
    <property type="entry name" value="Integrase_recombinase_N"/>
</dbReference>
<dbReference type="OrthoDB" id="892893at2"/>
<dbReference type="InterPro" id="IPR002104">
    <property type="entry name" value="Integrase_catalytic"/>
</dbReference>
<dbReference type="EMBL" id="QAOQ01000012">
    <property type="protein sequence ID" value="PTQ92465.1"/>
    <property type="molecule type" value="Genomic_DNA"/>
</dbReference>
<reference evidence="5 6" key="1">
    <citation type="submission" date="2018-04" db="EMBL/GenBank/DDBJ databases">
        <title>Genomic Encyclopedia of Archaeal and Bacterial Type Strains, Phase II (KMG-II): from individual species to whole genera.</title>
        <authorList>
            <person name="Goeker M."/>
        </authorList>
    </citation>
    <scope>NUCLEOTIDE SEQUENCE [LARGE SCALE GENOMIC DNA]</scope>
    <source>
        <strain evidence="5 6">DSM 26809</strain>
    </source>
</reference>
<organism evidence="5 6">
    <name type="scientific">Mucilaginibacter yixingensis</name>
    <dbReference type="NCBI Taxonomy" id="1295612"/>
    <lineage>
        <taxon>Bacteria</taxon>
        <taxon>Pseudomonadati</taxon>
        <taxon>Bacteroidota</taxon>
        <taxon>Sphingobacteriia</taxon>
        <taxon>Sphingobacteriales</taxon>
        <taxon>Sphingobacteriaceae</taxon>
        <taxon>Mucilaginibacter</taxon>
    </lineage>
</organism>
<evidence type="ECO:0000313" key="6">
    <source>
        <dbReference type="Proteomes" id="UP000244168"/>
    </source>
</evidence>
<proteinExistence type="inferred from homology"/>
<keyword evidence="6" id="KW-1185">Reference proteome</keyword>
<dbReference type="Gene3D" id="1.10.150.130">
    <property type="match status" value="1"/>
</dbReference>
<protein>
    <submittedName>
        <fullName evidence="5">Site-specific recombinase XerD</fullName>
    </submittedName>
</protein>